<feature type="transmembrane region" description="Helical" evidence="11">
    <location>
        <begin position="37"/>
        <end position="56"/>
    </location>
</feature>
<dbReference type="EnsemblMetazoa" id="SMAR014291-RA">
    <property type="protein sequence ID" value="SMAR014291-PA"/>
    <property type="gene ID" value="SMAR014291"/>
</dbReference>
<dbReference type="AlphaFoldDB" id="T1JKB1"/>
<keyword evidence="9" id="KW-0496">Mitochondrion</keyword>
<keyword evidence="5 11" id="KW-0812">Transmembrane</keyword>
<dbReference type="OMA" id="PIWNPMA"/>
<evidence type="ECO:0000256" key="1">
    <source>
        <dbReference type="ARBA" id="ARBA00004298"/>
    </source>
</evidence>
<evidence type="ECO:0000256" key="9">
    <source>
        <dbReference type="ARBA" id="ARBA00023128"/>
    </source>
</evidence>
<evidence type="ECO:0000256" key="5">
    <source>
        <dbReference type="ARBA" id="ARBA00022692"/>
    </source>
</evidence>
<keyword evidence="4" id="KW-0679">Respiratory chain</keyword>
<keyword evidence="6" id="KW-0999">Mitochondrion inner membrane</keyword>
<comment type="subcellular location">
    <subcellularLocation>
        <location evidence="1">Mitochondrion inner membrane</location>
        <topology evidence="1">Single-pass membrane protein</topology>
        <orientation evidence="1">Matrix side</orientation>
    </subcellularLocation>
</comment>
<evidence type="ECO:0000256" key="8">
    <source>
        <dbReference type="ARBA" id="ARBA00022989"/>
    </source>
</evidence>
<proteinExistence type="inferred from homology"/>
<keyword evidence="7" id="KW-0249">Electron transport</keyword>
<keyword evidence="10 11" id="KW-0472">Membrane</keyword>
<dbReference type="PhylomeDB" id="T1JKB1"/>
<sequence length="128" mass="14858">MVYNYFKASGPIKEFIETDVFLGNEPRPNHAGVPHRHFLPAFGALLGCTAALFANIGQRRPPWSGLQMYALFIAIGGSVGEGWFHLKEWKNARRDAMLKHYIELHPEHFVNDERPKYKDVFEPWYPMR</sequence>
<evidence type="ECO:0000313" key="13">
    <source>
        <dbReference type="Proteomes" id="UP000014500"/>
    </source>
</evidence>
<evidence type="ECO:0008006" key="14">
    <source>
        <dbReference type="Google" id="ProtNLM"/>
    </source>
</evidence>
<dbReference type="Proteomes" id="UP000014500">
    <property type="component" value="Unassembled WGS sequence"/>
</dbReference>
<dbReference type="GO" id="GO:0005743">
    <property type="term" value="C:mitochondrial inner membrane"/>
    <property type="evidence" value="ECO:0007669"/>
    <property type="project" value="UniProtKB-SubCell"/>
</dbReference>
<feature type="transmembrane region" description="Helical" evidence="11">
    <location>
        <begin position="68"/>
        <end position="86"/>
    </location>
</feature>
<protein>
    <recommendedName>
        <fullName evidence="14">NADH dehydrogenase [ubiquinone] 1 subunit C2</fullName>
    </recommendedName>
</protein>
<keyword evidence="13" id="KW-1185">Reference proteome</keyword>
<keyword evidence="3" id="KW-0813">Transport</keyword>
<accession>T1JKB1</accession>
<dbReference type="HOGENOM" id="CLU_160193_0_0_1"/>
<organism evidence="12 13">
    <name type="scientific">Strigamia maritima</name>
    <name type="common">European centipede</name>
    <name type="synonym">Geophilus maritimus</name>
    <dbReference type="NCBI Taxonomy" id="126957"/>
    <lineage>
        <taxon>Eukaryota</taxon>
        <taxon>Metazoa</taxon>
        <taxon>Ecdysozoa</taxon>
        <taxon>Arthropoda</taxon>
        <taxon>Myriapoda</taxon>
        <taxon>Chilopoda</taxon>
        <taxon>Pleurostigmophora</taxon>
        <taxon>Geophilomorpha</taxon>
        <taxon>Linotaeniidae</taxon>
        <taxon>Strigamia</taxon>
    </lineage>
</organism>
<reference evidence="12" key="2">
    <citation type="submission" date="2015-02" db="UniProtKB">
        <authorList>
            <consortium name="EnsemblMetazoa"/>
        </authorList>
    </citation>
    <scope>IDENTIFICATION</scope>
</reference>
<name>T1JKB1_STRMM</name>
<dbReference type="InterPro" id="IPR009423">
    <property type="entry name" value="NDUC2"/>
</dbReference>
<reference evidence="13" key="1">
    <citation type="submission" date="2011-05" db="EMBL/GenBank/DDBJ databases">
        <authorList>
            <person name="Richards S.R."/>
            <person name="Qu J."/>
            <person name="Jiang H."/>
            <person name="Jhangiani S.N."/>
            <person name="Agravi P."/>
            <person name="Goodspeed R."/>
            <person name="Gross S."/>
            <person name="Mandapat C."/>
            <person name="Jackson L."/>
            <person name="Mathew T."/>
            <person name="Pu L."/>
            <person name="Thornton R."/>
            <person name="Saada N."/>
            <person name="Wilczek-Boney K.B."/>
            <person name="Lee S."/>
            <person name="Kovar C."/>
            <person name="Wu Y."/>
            <person name="Scherer S.E."/>
            <person name="Worley K.C."/>
            <person name="Muzny D.M."/>
            <person name="Gibbs R."/>
        </authorList>
    </citation>
    <scope>NUCLEOTIDE SEQUENCE</scope>
    <source>
        <strain evidence="13">Brora</strain>
    </source>
</reference>
<evidence type="ECO:0000313" key="12">
    <source>
        <dbReference type="EnsemblMetazoa" id="SMAR014291-PA"/>
    </source>
</evidence>
<dbReference type="PANTHER" id="PTHR13099">
    <property type="entry name" value="NADH-UBIQUINONE OXIDOREDUCTASE SUBUNIT B14.5B"/>
    <property type="match status" value="1"/>
</dbReference>
<evidence type="ECO:0000256" key="4">
    <source>
        <dbReference type="ARBA" id="ARBA00022660"/>
    </source>
</evidence>
<keyword evidence="8 11" id="KW-1133">Transmembrane helix</keyword>
<dbReference type="GO" id="GO:0006120">
    <property type="term" value="P:mitochondrial electron transport, NADH to ubiquinone"/>
    <property type="evidence" value="ECO:0007669"/>
    <property type="project" value="InterPro"/>
</dbReference>
<comment type="similarity">
    <text evidence="2">Belongs to the complex I NDUFC2 subunit family.</text>
</comment>
<dbReference type="STRING" id="126957.T1JKB1"/>
<dbReference type="eggNOG" id="KOG4516">
    <property type="taxonomic scope" value="Eukaryota"/>
</dbReference>
<evidence type="ECO:0000256" key="6">
    <source>
        <dbReference type="ARBA" id="ARBA00022792"/>
    </source>
</evidence>
<evidence type="ECO:0000256" key="3">
    <source>
        <dbReference type="ARBA" id="ARBA00022448"/>
    </source>
</evidence>
<evidence type="ECO:0000256" key="10">
    <source>
        <dbReference type="ARBA" id="ARBA00023136"/>
    </source>
</evidence>
<evidence type="ECO:0000256" key="2">
    <source>
        <dbReference type="ARBA" id="ARBA00008674"/>
    </source>
</evidence>
<evidence type="ECO:0000256" key="7">
    <source>
        <dbReference type="ARBA" id="ARBA00022982"/>
    </source>
</evidence>
<evidence type="ECO:0000256" key="11">
    <source>
        <dbReference type="SAM" id="Phobius"/>
    </source>
</evidence>
<dbReference type="Pfam" id="PF06374">
    <property type="entry name" value="NDUF_C2"/>
    <property type="match status" value="1"/>
</dbReference>
<dbReference type="PANTHER" id="PTHR13099:SF0">
    <property type="entry name" value="NADH DEHYDROGENASE [UBIQUINONE] 1 SUBUNIT C2-RELATED"/>
    <property type="match status" value="1"/>
</dbReference>
<dbReference type="EMBL" id="JH431165">
    <property type="status" value="NOT_ANNOTATED_CDS"/>
    <property type="molecule type" value="Genomic_DNA"/>
</dbReference>